<reference evidence="5" key="2">
    <citation type="submission" date="2025-09" db="UniProtKB">
        <authorList>
            <consortium name="Ensembl"/>
        </authorList>
    </citation>
    <scope>IDENTIFICATION</scope>
</reference>
<dbReference type="GO" id="GO:0007095">
    <property type="term" value="P:mitotic G2 DNA damage checkpoint signaling"/>
    <property type="evidence" value="ECO:0007669"/>
    <property type="project" value="TreeGrafter"/>
</dbReference>
<feature type="region of interest" description="Disordered" evidence="4">
    <location>
        <begin position="18"/>
        <end position="123"/>
    </location>
</feature>
<feature type="compositionally biased region" description="Basic residues" evidence="4">
    <location>
        <begin position="105"/>
        <end position="120"/>
    </location>
</feature>
<reference evidence="5" key="1">
    <citation type="submission" date="2025-08" db="UniProtKB">
        <authorList>
            <consortium name="Ensembl"/>
        </authorList>
    </citation>
    <scope>IDENTIFICATION</scope>
</reference>
<feature type="region of interest" description="Disordered" evidence="4">
    <location>
        <begin position="765"/>
        <end position="787"/>
    </location>
</feature>
<protein>
    <submittedName>
        <fullName evidence="5">Claspin</fullName>
    </submittedName>
</protein>
<keyword evidence="6" id="KW-1185">Reference proteome</keyword>
<feature type="compositionally biased region" description="Basic and acidic residues" evidence="4">
    <location>
        <begin position="768"/>
        <end position="783"/>
    </location>
</feature>
<feature type="region of interest" description="Disordered" evidence="4">
    <location>
        <begin position="496"/>
        <end position="525"/>
    </location>
</feature>
<feature type="compositionally biased region" description="Acidic residues" evidence="4">
    <location>
        <begin position="848"/>
        <end position="874"/>
    </location>
</feature>
<dbReference type="Proteomes" id="UP000694568">
    <property type="component" value="Unplaced"/>
</dbReference>
<feature type="compositionally biased region" description="Basic and acidic residues" evidence="4">
    <location>
        <begin position="51"/>
        <end position="61"/>
    </location>
</feature>
<dbReference type="GO" id="GO:0010997">
    <property type="term" value="F:anaphase-promoting complex binding"/>
    <property type="evidence" value="ECO:0007669"/>
    <property type="project" value="TreeGrafter"/>
</dbReference>
<keyword evidence="2" id="KW-0597">Phosphoprotein</keyword>
<dbReference type="GO" id="GO:0033314">
    <property type="term" value="P:mitotic DNA replication checkpoint signaling"/>
    <property type="evidence" value="ECO:0007669"/>
    <property type="project" value="TreeGrafter"/>
</dbReference>
<dbReference type="AlphaFoldDB" id="A0A8C9XKS2"/>
<sequence length="1073" mass="120147">MCAYIYLTLNCYLFSDSDDDEDITVHRKPHRNAIRDSEEEEASAENSVHMAEAEEKDERKARGAKKSKRISRAPIDSEDSEPEQQGCGEMEEQREEVRKDAKSMKERKKSQRHREKKEKRSKVVEKLKKKERFSEMNENTPLPRALNDSGCLLGDTDLFDTGLDNEEEEESLDAIRAAVKQKMKKQKQGNPSVWYAVPKCLEFILNATTFYTKKQKAARASKEAMKQLHSESQRLVRESTLGLPYHIPEPKTIDQFFRKRARPEGPAMALLNLNQAREAIASLDPDQESGPMLYLSESLQESVTTDEAVRPDSGEETSPAHLEQSHTAVMSDSDALQKESVSGALVQPLATQCDCTDPVAAEPSAQQLTKPKKDRLARLKKLGLDPPPVAKLCPDDGAFVQLELPQPNPGVEALKERYLRHVKAPVRPQGERTMQLDIVRKDSTPSGQEELHTESVTVTVKEGAEKPAATKPGEKLLTLKQRLQLAMAQRRQEERARRAELNRLDNEDCGEEEEEEEDMTDESEEEEVRGCFFGRTLIFYFFYQNLYIYLFRSFSSLSSPEEDDSLSLMKDNSHNSSFELAGSMITSYQPVNHQRSAGRSISNYSIFRSPSPCHFRPSFLGSASKSSGKLSERSLCLPVEDSQDLYAPPSPGADSGPLGEAASGPGLGGDSQGRFSLEDDTHSQLLDADGFLNVGPRPGAPRSHKRQLILDSLDENAMDANMGELLGLCSGGFGTAQGGSSMAGDLGATQEDEMLGLCSGAFPPTQAGEEHMETEKSKGRGQDEESDNTMDQLLGLCSGKFPSPGKGVFPFSSDNPRCSACFNSFLHPVHRRLADYLESEAELSGSDLDSDDEDGDRGSEYEEEELLEELPSDEELQDQVNKIHMKQIMDDDKRRLRLYQERYLADGDLHSDGPGRARRFRWRNMDDSFNMDRTGAEGEEEEEDEVVDLSEVQRRKERLEREQWLREQVEFEHLCLQVFGVRRGSLLSQPRSVLLKLASISEGNPLAPRNSKGFLFQTLSPEKDNSTSNAPKEQVSEEMPLNKCVESPFALNGNQRFYETIQSCGHTYAEVLS</sequence>
<evidence type="ECO:0000256" key="2">
    <source>
        <dbReference type="ARBA" id="ARBA00022553"/>
    </source>
</evidence>
<evidence type="ECO:0000256" key="1">
    <source>
        <dbReference type="ARBA" id="ARBA00004123"/>
    </source>
</evidence>
<evidence type="ECO:0000256" key="3">
    <source>
        <dbReference type="ARBA" id="ARBA00023242"/>
    </source>
</evidence>
<feature type="compositionally biased region" description="Basic and acidic residues" evidence="4">
    <location>
        <begin position="95"/>
        <end position="104"/>
    </location>
</feature>
<feature type="compositionally biased region" description="Basic residues" evidence="4">
    <location>
        <begin position="62"/>
        <end position="71"/>
    </location>
</feature>
<keyword evidence="3" id="KW-0539">Nucleus</keyword>
<feature type="compositionally biased region" description="Acidic residues" evidence="4">
    <location>
        <begin position="507"/>
        <end position="525"/>
    </location>
</feature>
<dbReference type="PANTHER" id="PTHR14396:SF10">
    <property type="entry name" value="CLASPIN"/>
    <property type="match status" value="1"/>
</dbReference>
<evidence type="ECO:0000256" key="4">
    <source>
        <dbReference type="SAM" id="MobiDB-lite"/>
    </source>
</evidence>
<dbReference type="PANTHER" id="PTHR14396">
    <property type="entry name" value="CLASPIN"/>
    <property type="match status" value="1"/>
</dbReference>
<feature type="region of interest" description="Disordered" evidence="4">
    <location>
        <begin position="299"/>
        <end position="336"/>
    </location>
</feature>
<feature type="compositionally biased region" description="Basic and acidic residues" evidence="4">
    <location>
        <begin position="496"/>
        <end position="506"/>
    </location>
</feature>
<evidence type="ECO:0000313" key="6">
    <source>
        <dbReference type="Proteomes" id="UP000694568"/>
    </source>
</evidence>
<comment type="subcellular location">
    <subcellularLocation>
        <location evidence="1">Nucleus</location>
    </subcellularLocation>
</comment>
<organism evidence="5 6">
    <name type="scientific">Sander lucioperca</name>
    <name type="common">Pike-perch</name>
    <name type="synonym">Perca lucioperca</name>
    <dbReference type="NCBI Taxonomy" id="283035"/>
    <lineage>
        <taxon>Eukaryota</taxon>
        <taxon>Metazoa</taxon>
        <taxon>Chordata</taxon>
        <taxon>Craniata</taxon>
        <taxon>Vertebrata</taxon>
        <taxon>Euteleostomi</taxon>
        <taxon>Actinopterygii</taxon>
        <taxon>Neopterygii</taxon>
        <taxon>Teleostei</taxon>
        <taxon>Neoteleostei</taxon>
        <taxon>Acanthomorphata</taxon>
        <taxon>Eupercaria</taxon>
        <taxon>Perciformes</taxon>
        <taxon>Percoidei</taxon>
        <taxon>Percidae</taxon>
        <taxon>Luciopercinae</taxon>
        <taxon>Sander</taxon>
    </lineage>
</organism>
<name>A0A8C9XKS2_SANLU</name>
<dbReference type="Ensembl" id="ENSSLUT00000012718.1">
    <property type="protein sequence ID" value="ENSSLUP00000012299.1"/>
    <property type="gene ID" value="ENSSLUG00000005829.1"/>
</dbReference>
<feature type="region of interest" description="Disordered" evidence="4">
    <location>
        <begin position="642"/>
        <end position="677"/>
    </location>
</feature>
<dbReference type="GeneTree" id="ENSGT00390000012738"/>
<feature type="region of interest" description="Disordered" evidence="4">
    <location>
        <begin position="842"/>
        <end position="874"/>
    </location>
</feature>
<proteinExistence type="predicted"/>
<dbReference type="InterPro" id="IPR024146">
    <property type="entry name" value="Claspin"/>
</dbReference>
<feature type="region of interest" description="Disordered" evidence="4">
    <location>
        <begin position="1019"/>
        <end position="1039"/>
    </location>
</feature>
<evidence type="ECO:0000313" key="5">
    <source>
        <dbReference type="Ensembl" id="ENSSLUP00000012299.1"/>
    </source>
</evidence>
<accession>A0A8C9XKS2</accession>
<dbReference type="GO" id="GO:0005634">
    <property type="term" value="C:nucleus"/>
    <property type="evidence" value="ECO:0007669"/>
    <property type="project" value="UniProtKB-SubCell"/>
</dbReference>